<dbReference type="GO" id="GO:0005737">
    <property type="term" value="C:cytoplasm"/>
    <property type="evidence" value="ECO:0007669"/>
    <property type="project" value="TreeGrafter"/>
</dbReference>
<dbReference type="AlphaFoldDB" id="N1QK17"/>
<dbReference type="SUPFAM" id="SSF53271">
    <property type="entry name" value="PRTase-like"/>
    <property type="match status" value="1"/>
</dbReference>
<dbReference type="GO" id="GO:0036424">
    <property type="term" value="F:L-phosphoserine phosphatase activity"/>
    <property type="evidence" value="ECO:0007669"/>
    <property type="project" value="TreeGrafter"/>
</dbReference>
<keyword evidence="3" id="KW-1185">Reference proteome</keyword>
<dbReference type="OMA" id="GHFMFWP"/>
<dbReference type="InterPro" id="IPR050582">
    <property type="entry name" value="HAD-like_SerB"/>
</dbReference>
<gene>
    <name evidence="2" type="ORF">SEPMUDRAFT_34717</name>
</gene>
<accession>N1QK17</accession>
<protein>
    <recommendedName>
        <fullName evidence="1">Phosphoribosyltransferase domain-containing protein</fullName>
    </recommendedName>
</protein>
<sequence length="674" mass="74643">MADTRSANEKPLHPPPVKPMIIGVFGVTGSGKTTLMHNLEASMNLSKIAFFEGSEVVARHAGGLQTFKSSNEGEKLAIREAAIISIQQDCIDTKRLGIVTGHFSFWREEADADLEEVITNADLNVYTHVLYLDPPADVIEKRVENDTNRPERRRLSAAQIRRWQDSEKKKLRKLCYKNGIVFSLIQETCAASYLVKRFYVHNEEYDKIMAIGRVIEAMSSLVGLKRTKPDAMLVIDGDKTLAAEDTGELFWKQAMSDQPDPLQALFRTAGYSHTSFHQAILLYRDVGDEEYFDAICSTVASQVTVRPEFINLLQMVAKAPHIGAIVVTCGLRLIWQKVLTNLGLSEIVRVVGSGPELSDCIVTPRIKADVVKHLQESHNMYVWVFGDSPLDLPMLKQADQALVVVGEQQKRSKSMEVELKHAIDDGDLRARQILFPGNASPLLDTSKLPIVQLVDLGFMQALKCGIQTKDATTRTAAKLLMTPTRDATVSGPALRKAHRKVGWYLATEFLSDLLGVQEIQIRHVQGGSTNGYCLVDESSTTIIAVMRGGEPMAFGVSDAFPQSAFLHAHKPEDIELQQLKRQSTVILVDSVVNNGETMADFVQHLRKLRPTIRIVVVTGVVQADGLRPGALLEWALVGYSSIDLVTLRISQNKYTGRGGTDTGARLFNTTRLEE</sequence>
<dbReference type="OrthoDB" id="5416609at2759"/>
<dbReference type="SUPFAM" id="SSF52540">
    <property type="entry name" value="P-loop containing nucleoside triphosphate hydrolases"/>
    <property type="match status" value="1"/>
</dbReference>
<evidence type="ECO:0000313" key="2">
    <source>
        <dbReference type="EMBL" id="EMF17545.1"/>
    </source>
</evidence>
<organism evidence="2 3">
    <name type="scientific">Sphaerulina musiva (strain SO2202)</name>
    <name type="common">Poplar stem canker fungus</name>
    <name type="synonym">Septoria musiva</name>
    <dbReference type="NCBI Taxonomy" id="692275"/>
    <lineage>
        <taxon>Eukaryota</taxon>
        <taxon>Fungi</taxon>
        <taxon>Dikarya</taxon>
        <taxon>Ascomycota</taxon>
        <taxon>Pezizomycotina</taxon>
        <taxon>Dothideomycetes</taxon>
        <taxon>Dothideomycetidae</taxon>
        <taxon>Mycosphaerellales</taxon>
        <taxon>Mycosphaerellaceae</taxon>
        <taxon>Sphaerulina</taxon>
    </lineage>
</organism>
<dbReference type="InterPro" id="IPR029057">
    <property type="entry name" value="PRTase-like"/>
</dbReference>
<dbReference type="STRING" id="692275.N1QK17"/>
<dbReference type="Pfam" id="PF13207">
    <property type="entry name" value="AAA_17"/>
    <property type="match status" value="1"/>
</dbReference>
<dbReference type="GO" id="GO:0006564">
    <property type="term" value="P:L-serine biosynthetic process"/>
    <property type="evidence" value="ECO:0007669"/>
    <property type="project" value="TreeGrafter"/>
</dbReference>
<feature type="domain" description="Phosphoribosyltransferase" evidence="1">
    <location>
        <begin position="473"/>
        <end position="669"/>
    </location>
</feature>
<evidence type="ECO:0000313" key="3">
    <source>
        <dbReference type="Proteomes" id="UP000016931"/>
    </source>
</evidence>
<dbReference type="PANTHER" id="PTHR43344">
    <property type="entry name" value="PHOSPHOSERINE PHOSPHATASE"/>
    <property type="match status" value="1"/>
</dbReference>
<dbReference type="PANTHER" id="PTHR43344:SF20">
    <property type="entry name" value="URACIL PHOSPHORIBOSYLTRANSFERASE"/>
    <property type="match status" value="1"/>
</dbReference>
<dbReference type="GO" id="GO:0000287">
    <property type="term" value="F:magnesium ion binding"/>
    <property type="evidence" value="ECO:0007669"/>
    <property type="project" value="TreeGrafter"/>
</dbReference>
<dbReference type="InterPro" id="IPR027417">
    <property type="entry name" value="P-loop_NTPase"/>
</dbReference>
<evidence type="ECO:0000259" key="1">
    <source>
        <dbReference type="Pfam" id="PF14681"/>
    </source>
</evidence>
<dbReference type="eggNOG" id="ENOG502SH5I">
    <property type="taxonomic scope" value="Eukaryota"/>
</dbReference>
<dbReference type="Gene3D" id="3.40.50.1000">
    <property type="entry name" value="HAD superfamily/HAD-like"/>
    <property type="match status" value="1"/>
</dbReference>
<dbReference type="EMBL" id="KB456260">
    <property type="protein sequence ID" value="EMF17545.1"/>
    <property type="molecule type" value="Genomic_DNA"/>
</dbReference>
<dbReference type="Pfam" id="PF14681">
    <property type="entry name" value="UPRTase"/>
    <property type="match status" value="1"/>
</dbReference>
<dbReference type="RefSeq" id="XP_016765666.1">
    <property type="nucleotide sequence ID" value="XM_016908581.1"/>
</dbReference>
<dbReference type="InterPro" id="IPR023214">
    <property type="entry name" value="HAD_sf"/>
</dbReference>
<dbReference type="Gene3D" id="3.40.50.300">
    <property type="entry name" value="P-loop containing nucleotide triphosphate hydrolases"/>
    <property type="match status" value="1"/>
</dbReference>
<dbReference type="HOGENOM" id="CLU_012235_1_0_1"/>
<name>N1QK17_SPHMS</name>
<dbReference type="CDD" id="cd06223">
    <property type="entry name" value="PRTases_typeI"/>
    <property type="match status" value="1"/>
</dbReference>
<reference evidence="2 3" key="1">
    <citation type="journal article" date="2012" name="PLoS Pathog.">
        <title>Diverse lifestyles and strategies of plant pathogenesis encoded in the genomes of eighteen Dothideomycetes fungi.</title>
        <authorList>
            <person name="Ohm R.A."/>
            <person name="Feau N."/>
            <person name="Henrissat B."/>
            <person name="Schoch C.L."/>
            <person name="Horwitz B.A."/>
            <person name="Barry K.W."/>
            <person name="Condon B.J."/>
            <person name="Copeland A.C."/>
            <person name="Dhillon B."/>
            <person name="Glaser F."/>
            <person name="Hesse C.N."/>
            <person name="Kosti I."/>
            <person name="LaButti K."/>
            <person name="Lindquist E.A."/>
            <person name="Lucas S."/>
            <person name="Salamov A.A."/>
            <person name="Bradshaw R.E."/>
            <person name="Ciuffetti L."/>
            <person name="Hamelin R.C."/>
            <person name="Kema G.H.J."/>
            <person name="Lawrence C."/>
            <person name="Scott J.A."/>
            <person name="Spatafora J.W."/>
            <person name="Turgeon B.G."/>
            <person name="de Wit P.J.G.M."/>
            <person name="Zhong S."/>
            <person name="Goodwin S.B."/>
            <person name="Grigoriev I.V."/>
        </authorList>
    </citation>
    <scope>NUCLEOTIDE SEQUENCE [LARGE SCALE GENOMIC DNA]</scope>
    <source>
        <strain evidence="2 3">SO2202</strain>
    </source>
</reference>
<dbReference type="InterPro" id="IPR036412">
    <property type="entry name" value="HAD-like_sf"/>
</dbReference>
<proteinExistence type="predicted"/>
<dbReference type="Gene3D" id="3.40.50.2020">
    <property type="match status" value="1"/>
</dbReference>
<dbReference type="GeneID" id="27905718"/>
<dbReference type="Pfam" id="PF12710">
    <property type="entry name" value="HAD"/>
    <property type="match status" value="1"/>
</dbReference>
<dbReference type="InterPro" id="IPR000836">
    <property type="entry name" value="PRTase_dom"/>
</dbReference>
<dbReference type="SUPFAM" id="SSF56784">
    <property type="entry name" value="HAD-like"/>
    <property type="match status" value="1"/>
</dbReference>
<dbReference type="Proteomes" id="UP000016931">
    <property type="component" value="Unassembled WGS sequence"/>
</dbReference>